<dbReference type="EMBL" id="JAUKUD010000001">
    <property type="protein sequence ID" value="KAK0752814.1"/>
    <property type="molecule type" value="Genomic_DNA"/>
</dbReference>
<protein>
    <recommendedName>
        <fullName evidence="4">Extracellular membrane protein CFEM domain-containing protein</fullName>
    </recommendedName>
</protein>
<evidence type="ECO:0000313" key="2">
    <source>
        <dbReference type="EMBL" id="KAK0752814.1"/>
    </source>
</evidence>
<evidence type="ECO:0000313" key="3">
    <source>
        <dbReference type="Proteomes" id="UP001172155"/>
    </source>
</evidence>
<dbReference type="Proteomes" id="UP001172155">
    <property type="component" value="Unassembled WGS sequence"/>
</dbReference>
<name>A0AA40F7T7_9PEZI</name>
<evidence type="ECO:0008006" key="4">
    <source>
        <dbReference type="Google" id="ProtNLM"/>
    </source>
</evidence>
<evidence type="ECO:0000256" key="1">
    <source>
        <dbReference type="SAM" id="SignalP"/>
    </source>
</evidence>
<sequence>MYPSSLSLCSALLVLATGASAAVGTMCRNQDPNQSCGAAAVATVSPPCEAYDDQSVKTSCICSTLSKIASCYESLCPRDNLNDIYDSKFNSMSCPNAPPLTQGLGYTTATATAANTGGRL</sequence>
<feature type="chain" id="PRO_5041270853" description="Extracellular membrane protein CFEM domain-containing protein" evidence="1">
    <location>
        <begin position="22"/>
        <end position="120"/>
    </location>
</feature>
<feature type="signal peptide" evidence="1">
    <location>
        <begin position="1"/>
        <end position="21"/>
    </location>
</feature>
<accession>A0AA40F7T7</accession>
<keyword evidence="1" id="KW-0732">Signal</keyword>
<dbReference type="AlphaFoldDB" id="A0AA40F7T7"/>
<proteinExistence type="predicted"/>
<keyword evidence="3" id="KW-1185">Reference proteome</keyword>
<comment type="caution">
    <text evidence="2">The sequence shown here is derived from an EMBL/GenBank/DDBJ whole genome shotgun (WGS) entry which is preliminary data.</text>
</comment>
<reference evidence="2" key="1">
    <citation type="submission" date="2023-06" db="EMBL/GenBank/DDBJ databases">
        <title>Genome-scale phylogeny and comparative genomics of the fungal order Sordariales.</title>
        <authorList>
            <consortium name="Lawrence Berkeley National Laboratory"/>
            <person name="Hensen N."/>
            <person name="Bonometti L."/>
            <person name="Westerberg I."/>
            <person name="Brannstrom I.O."/>
            <person name="Guillou S."/>
            <person name="Cros-Aarteil S."/>
            <person name="Calhoun S."/>
            <person name="Haridas S."/>
            <person name="Kuo A."/>
            <person name="Mondo S."/>
            <person name="Pangilinan J."/>
            <person name="Riley R."/>
            <person name="LaButti K."/>
            <person name="Andreopoulos B."/>
            <person name="Lipzen A."/>
            <person name="Chen C."/>
            <person name="Yanf M."/>
            <person name="Daum C."/>
            <person name="Ng V."/>
            <person name="Clum A."/>
            <person name="Steindorff A."/>
            <person name="Ohm R."/>
            <person name="Martin F."/>
            <person name="Silar P."/>
            <person name="Natvig D."/>
            <person name="Lalanne C."/>
            <person name="Gautier V."/>
            <person name="Ament-velasquez S.L."/>
            <person name="Kruys A."/>
            <person name="Hutchinson M.I."/>
            <person name="Powell A.J."/>
            <person name="Barry K."/>
            <person name="Miller A.N."/>
            <person name="Grigoriev I.V."/>
            <person name="Debuchy R."/>
            <person name="Gladieux P."/>
            <person name="Thoren M.H."/>
            <person name="Johannesson H."/>
        </authorList>
    </citation>
    <scope>NUCLEOTIDE SEQUENCE</scope>
    <source>
        <strain evidence="2">SMH3187-1</strain>
    </source>
</reference>
<gene>
    <name evidence="2" type="ORF">B0T18DRAFT_384981</name>
</gene>
<organism evidence="2 3">
    <name type="scientific">Schizothecium vesticola</name>
    <dbReference type="NCBI Taxonomy" id="314040"/>
    <lineage>
        <taxon>Eukaryota</taxon>
        <taxon>Fungi</taxon>
        <taxon>Dikarya</taxon>
        <taxon>Ascomycota</taxon>
        <taxon>Pezizomycotina</taxon>
        <taxon>Sordariomycetes</taxon>
        <taxon>Sordariomycetidae</taxon>
        <taxon>Sordariales</taxon>
        <taxon>Schizotheciaceae</taxon>
        <taxon>Schizothecium</taxon>
    </lineage>
</organism>